<dbReference type="GeneID" id="92086677"/>
<sequence length="64" mass="7001">MNPLFRTQPYPFDSHAVTCSRKCPAPKSTEFGNVEYSDLGELIQDFKTANHAGAVGINGGQEQE</sequence>
<evidence type="ECO:0000313" key="2">
    <source>
        <dbReference type="Proteomes" id="UP001480595"/>
    </source>
</evidence>
<dbReference type="Proteomes" id="UP001480595">
    <property type="component" value="Unassembled WGS sequence"/>
</dbReference>
<protein>
    <submittedName>
        <fullName evidence="1">Uncharacterized protein</fullName>
    </submittedName>
</protein>
<gene>
    <name evidence="1" type="ORF">PG994_002205</name>
</gene>
<accession>A0ABR1WVP3</accession>
<dbReference type="EMBL" id="JAQQWL010000002">
    <property type="protein sequence ID" value="KAK8087231.1"/>
    <property type="molecule type" value="Genomic_DNA"/>
</dbReference>
<keyword evidence="2" id="KW-1185">Reference proteome</keyword>
<dbReference type="RefSeq" id="XP_066721755.1">
    <property type="nucleotide sequence ID" value="XM_066853614.1"/>
</dbReference>
<comment type="caution">
    <text evidence="1">The sequence shown here is derived from an EMBL/GenBank/DDBJ whole genome shotgun (WGS) entry which is preliminary data.</text>
</comment>
<organism evidence="1 2">
    <name type="scientific">Apiospora phragmitis</name>
    <dbReference type="NCBI Taxonomy" id="2905665"/>
    <lineage>
        <taxon>Eukaryota</taxon>
        <taxon>Fungi</taxon>
        <taxon>Dikarya</taxon>
        <taxon>Ascomycota</taxon>
        <taxon>Pezizomycotina</taxon>
        <taxon>Sordariomycetes</taxon>
        <taxon>Xylariomycetidae</taxon>
        <taxon>Amphisphaeriales</taxon>
        <taxon>Apiosporaceae</taxon>
        <taxon>Apiospora</taxon>
    </lineage>
</organism>
<reference evidence="1 2" key="1">
    <citation type="submission" date="2023-01" db="EMBL/GenBank/DDBJ databases">
        <title>Analysis of 21 Apiospora genomes using comparative genomics revels a genus with tremendous synthesis potential of carbohydrate active enzymes and secondary metabolites.</title>
        <authorList>
            <person name="Sorensen T."/>
        </authorList>
    </citation>
    <scope>NUCLEOTIDE SEQUENCE [LARGE SCALE GENOMIC DNA]</scope>
    <source>
        <strain evidence="1 2">CBS 135458</strain>
    </source>
</reference>
<evidence type="ECO:0000313" key="1">
    <source>
        <dbReference type="EMBL" id="KAK8087231.1"/>
    </source>
</evidence>
<name>A0ABR1WVP3_9PEZI</name>
<proteinExistence type="predicted"/>